<dbReference type="Proteomes" id="UP000321901">
    <property type="component" value="Unassembled WGS sequence"/>
</dbReference>
<name>A0A511Z4S5_9BACL</name>
<gene>
    <name evidence="1" type="ORF">SLU01_07510</name>
</gene>
<protein>
    <submittedName>
        <fullName evidence="1">Uncharacterized protein</fullName>
    </submittedName>
</protein>
<comment type="caution">
    <text evidence="1">The sequence shown here is derived from an EMBL/GenBank/DDBJ whole genome shotgun (WGS) entry which is preliminary data.</text>
</comment>
<evidence type="ECO:0000313" key="2">
    <source>
        <dbReference type="Proteomes" id="UP000321901"/>
    </source>
</evidence>
<proteinExistence type="predicted"/>
<keyword evidence="2" id="KW-1185">Reference proteome</keyword>
<accession>A0A511Z4S5</accession>
<evidence type="ECO:0000313" key="1">
    <source>
        <dbReference type="EMBL" id="GEN82439.1"/>
    </source>
</evidence>
<organism evidence="1 2">
    <name type="scientific">Sporosarcina luteola</name>
    <dbReference type="NCBI Taxonomy" id="582850"/>
    <lineage>
        <taxon>Bacteria</taxon>
        <taxon>Bacillati</taxon>
        <taxon>Bacillota</taxon>
        <taxon>Bacilli</taxon>
        <taxon>Bacillales</taxon>
        <taxon>Caryophanaceae</taxon>
        <taxon>Sporosarcina</taxon>
    </lineage>
</organism>
<dbReference type="RefSeq" id="WP_170232576.1">
    <property type="nucleotide sequence ID" value="NZ_BJYL01000008.1"/>
</dbReference>
<sequence>MQFYYNPEVNYLLINDSTGKVEVEYGDFAQFKLPEIGPRPPFYTNPIYQPYMPLI</sequence>
<reference evidence="1 2" key="1">
    <citation type="submission" date="2019-07" db="EMBL/GenBank/DDBJ databases">
        <title>Whole genome shotgun sequence of Sporosarcina luteola NBRC 105378.</title>
        <authorList>
            <person name="Hosoyama A."/>
            <person name="Uohara A."/>
            <person name="Ohji S."/>
            <person name="Ichikawa N."/>
        </authorList>
    </citation>
    <scope>NUCLEOTIDE SEQUENCE [LARGE SCALE GENOMIC DNA]</scope>
    <source>
        <strain evidence="1 2">NBRC 105378</strain>
    </source>
</reference>
<dbReference type="AlphaFoldDB" id="A0A511Z4S5"/>
<dbReference type="EMBL" id="BJYL01000008">
    <property type="protein sequence ID" value="GEN82439.1"/>
    <property type="molecule type" value="Genomic_DNA"/>
</dbReference>